<dbReference type="Gene3D" id="3.40.50.300">
    <property type="entry name" value="P-loop containing nucleotide triphosphate hydrolases"/>
    <property type="match status" value="1"/>
</dbReference>
<dbReference type="InterPro" id="IPR027417">
    <property type="entry name" value="P-loop_NTPase"/>
</dbReference>
<organism evidence="6 7">
    <name type="scientific">Helicobacter jaachi</name>
    <dbReference type="NCBI Taxonomy" id="1677920"/>
    <lineage>
        <taxon>Bacteria</taxon>
        <taxon>Pseudomonadati</taxon>
        <taxon>Campylobacterota</taxon>
        <taxon>Epsilonproteobacteria</taxon>
        <taxon>Campylobacterales</taxon>
        <taxon>Helicobacteraceae</taxon>
        <taxon>Helicobacter</taxon>
    </lineage>
</organism>
<dbReference type="Proteomes" id="UP000029733">
    <property type="component" value="Unassembled WGS sequence"/>
</dbReference>
<dbReference type="PANTHER" id="PTHR42734:SF6">
    <property type="entry name" value="MOLYBDATE IMPORT ATP-BINDING PROTEIN MOLC"/>
    <property type="match status" value="1"/>
</dbReference>
<protein>
    <submittedName>
        <fullName evidence="6">ABC transporter ATP-binding protein</fullName>
    </submittedName>
</protein>
<dbReference type="InterPro" id="IPR050153">
    <property type="entry name" value="Metal_Ion_Import_ABC"/>
</dbReference>
<dbReference type="OrthoDB" id="5515229at2"/>
<dbReference type="PANTHER" id="PTHR42734">
    <property type="entry name" value="METAL TRANSPORT SYSTEM ATP-BINDING PROTEIN TM_0124-RELATED"/>
    <property type="match status" value="1"/>
</dbReference>
<dbReference type="InterPro" id="IPR017871">
    <property type="entry name" value="ABC_transporter-like_CS"/>
</dbReference>
<proteinExistence type="inferred from homology"/>
<dbReference type="RefSeq" id="WP_052057992.1">
    <property type="nucleotide sequence ID" value="NZ_JRPR02000001.1"/>
</dbReference>
<dbReference type="GO" id="GO:0016887">
    <property type="term" value="F:ATP hydrolysis activity"/>
    <property type="evidence" value="ECO:0007669"/>
    <property type="project" value="InterPro"/>
</dbReference>
<keyword evidence="3" id="KW-0547">Nucleotide-binding</keyword>
<keyword evidence="7" id="KW-1185">Reference proteome</keyword>
<reference evidence="6 7" key="1">
    <citation type="journal article" date="2014" name="Genome Announc.">
        <title>Draft genome sequences of eight enterohepatic helicobacter species isolated from both laboratory and wild rodents.</title>
        <authorList>
            <person name="Sheh A."/>
            <person name="Shen Z."/>
            <person name="Fox J.G."/>
        </authorList>
    </citation>
    <scope>NUCLEOTIDE SEQUENCE [LARGE SCALE GENOMIC DNA]</scope>
    <source>
        <strain evidence="6 7">MIT 09-6949</strain>
    </source>
</reference>
<evidence type="ECO:0000313" key="6">
    <source>
        <dbReference type="EMBL" id="TLD97754.1"/>
    </source>
</evidence>
<sequence>MRDEILEVKHLSLKIGKAHLLEDINFSMQRGEIICILGRNGAGKSTLLKSILNLYSYSGYIGIDGINLQNLSARERANKIAYVPQSSHIIFPFKVIEVVMMGRFAKQAWFYTQADKRRAYEMLERFEMAHLSERIFSSLSGGQQQLALIARAFAQECELLLLDEPVSALDLSRCFTLLEIVRHCGKSVLLTSHHPEQCGIAHKILMMKDAKMLAFGERAAVLNTDMIERLYDVRTEAVPLPNGGIYFVAKCAL</sequence>
<comment type="caution">
    <text evidence="6">The sequence shown here is derived from an EMBL/GenBank/DDBJ whole genome shotgun (WGS) entry which is preliminary data.</text>
</comment>
<gene>
    <name evidence="6" type="ORF">LS71_003205</name>
</gene>
<evidence type="ECO:0000256" key="2">
    <source>
        <dbReference type="ARBA" id="ARBA00022448"/>
    </source>
</evidence>
<evidence type="ECO:0000256" key="3">
    <source>
        <dbReference type="ARBA" id="ARBA00022741"/>
    </source>
</evidence>
<dbReference type="PROSITE" id="PS50893">
    <property type="entry name" value="ABC_TRANSPORTER_2"/>
    <property type="match status" value="1"/>
</dbReference>
<dbReference type="InterPro" id="IPR003593">
    <property type="entry name" value="AAA+_ATPase"/>
</dbReference>
<dbReference type="AlphaFoldDB" id="A0A4U8TDJ9"/>
<dbReference type="CDD" id="cd03214">
    <property type="entry name" value="ABC_Iron-Siderophores_B12_Hemin"/>
    <property type="match status" value="1"/>
</dbReference>
<dbReference type="SUPFAM" id="SSF52540">
    <property type="entry name" value="P-loop containing nucleoside triphosphate hydrolases"/>
    <property type="match status" value="1"/>
</dbReference>
<dbReference type="PROSITE" id="PS00211">
    <property type="entry name" value="ABC_TRANSPORTER_1"/>
    <property type="match status" value="1"/>
</dbReference>
<feature type="domain" description="ABC transporter" evidence="5">
    <location>
        <begin position="6"/>
        <end position="234"/>
    </location>
</feature>
<evidence type="ECO:0000259" key="5">
    <source>
        <dbReference type="PROSITE" id="PS50893"/>
    </source>
</evidence>
<name>A0A4U8TDJ9_9HELI</name>
<dbReference type="FunFam" id="3.40.50.300:FF:000134">
    <property type="entry name" value="Iron-enterobactin ABC transporter ATP-binding protein"/>
    <property type="match status" value="1"/>
</dbReference>
<accession>A0A4U8TDJ9</accession>
<dbReference type="InterPro" id="IPR003439">
    <property type="entry name" value="ABC_transporter-like_ATP-bd"/>
</dbReference>
<dbReference type="SMART" id="SM00382">
    <property type="entry name" value="AAA"/>
    <property type="match status" value="1"/>
</dbReference>
<dbReference type="Pfam" id="PF00005">
    <property type="entry name" value="ABC_tran"/>
    <property type="match status" value="1"/>
</dbReference>
<evidence type="ECO:0000256" key="4">
    <source>
        <dbReference type="ARBA" id="ARBA00022840"/>
    </source>
</evidence>
<keyword evidence="2" id="KW-0813">Transport</keyword>
<keyword evidence="4 6" id="KW-0067">ATP-binding</keyword>
<evidence type="ECO:0000313" key="7">
    <source>
        <dbReference type="Proteomes" id="UP000029733"/>
    </source>
</evidence>
<comment type="similarity">
    <text evidence="1">Belongs to the ABC transporter superfamily.</text>
</comment>
<dbReference type="GO" id="GO:0005524">
    <property type="term" value="F:ATP binding"/>
    <property type="evidence" value="ECO:0007669"/>
    <property type="project" value="UniProtKB-KW"/>
</dbReference>
<evidence type="ECO:0000256" key="1">
    <source>
        <dbReference type="ARBA" id="ARBA00005417"/>
    </source>
</evidence>
<dbReference type="EMBL" id="JRPR02000001">
    <property type="protein sequence ID" value="TLD97754.1"/>
    <property type="molecule type" value="Genomic_DNA"/>
</dbReference>